<name>A0ACC0G1J7_9ERIC</name>
<evidence type="ECO:0000313" key="2">
    <source>
        <dbReference type="Proteomes" id="UP001060215"/>
    </source>
</evidence>
<gene>
    <name evidence="1" type="ORF">LOK49_LG11G01632</name>
</gene>
<keyword evidence="2" id="KW-1185">Reference proteome</keyword>
<accession>A0ACC0G1J7</accession>
<reference evidence="1 2" key="1">
    <citation type="journal article" date="2022" name="Plant J.">
        <title>Chromosome-level genome of Camellia lanceoleosa provides a valuable resource for understanding genome evolution and self-incompatibility.</title>
        <authorList>
            <person name="Gong W."/>
            <person name="Xiao S."/>
            <person name="Wang L."/>
            <person name="Liao Z."/>
            <person name="Chang Y."/>
            <person name="Mo W."/>
            <person name="Hu G."/>
            <person name="Li W."/>
            <person name="Zhao G."/>
            <person name="Zhu H."/>
            <person name="Hu X."/>
            <person name="Ji K."/>
            <person name="Xiang X."/>
            <person name="Song Q."/>
            <person name="Yuan D."/>
            <person name="Jin S."/>
            <person name="Zhang L."/>
        </authorList>
    </citation>
    <scope>NUCLEOTIDE SEQUENCE [LARGE SCALE GENOMIC DNA]</scope>
    <source>
        <strain evidence="1">SQ_2022a</strain>
    </source>
</reference>
<sequence length="122" mass="13748">MASTLSPSEGQLIPHSEVESQLSSLLFGTHSLSLSLSLSLYIYIYVMYNIHMINLSQQVQVAMENMLKMTNEIDENSSGITEEIAKCKDNAFERKKILEEQKESFQKAAFTVLDLLNNKDIG</sequence>
<evidence type="ECO:0000313" key="1">
    <source>
        <dbReference type="EMBL" id="KAI7994947.1"/>
    </source>
</evidence>
<organism evidence="1 2">
    <name type="scientific">Camellia lanceoleosa</name>
    <dbReference type="NCBI Taxonomy" id="1840588"/>
    <lineage>
        <taxon>Eukaryota</taxon>
        <taxon>Viridiplantae</taxon>
        <taxon>Streptophyta</taxon>
        <taxon>Embryophyta</taxon>
        <taxon>Tracheophyta</taxon>
        <taxon>Spermatophyta</taxon>
        <taxon>Magnoliopsida</taxon>
        <taxon>eudicotyledons</taxon>
        <taxon>Gunneridae</taxon>
        <taxon>Pentapetalae</taxon>
        <taxon>asterids</taxon>
        <taxon>Ericales</taxon>
        <taxon>Theaceae</taxon>
        <taxon>Camellia</taxon>
    </lineage>
</organism>
<comment type="caution">
    <text evidence="1">The sequence shown here is derived from an EMBL/GenBank/DDBJ whole genome shotgun (WGS) entry which is preliminary data.</text>
</comment>
<proteinExistence type="predicted"/>
<dbReference type="EMBL" id="CM045769">
    <property type="protein sequence ID" value="KAI7994947.1"/>
    <property type="molecule type" value="Genomic_DNA"/>
</dbReference>
<dbReference type="Proteomes" id="UP001060215">
    <property type="component" value="Chromosome 12"/>
</dbReference>
<protein>
    <submittedName>
        <fullName evidence="1">Uncharacterized protein</fullName>
    </submittedName>
</protein>